<reference evidence="2" key="1">
    <citation type="submission" date="2020-10" db="EMBL/GenBank/DDBJ databases">
        <title>Genome Sequence of Monilinia vaccinii-corymbosi Sheds Light on Mummy Berry Disease Infection of Blueberry and Mating Type.</title>
        <authorList>
            <person name="Yow A.G."/>
            <person name="Zhang Y."/>
            <person name="Bansal K."/>
            <person name="Eacker S.M."/>
            <person name="Sullivan S."/>
            <person name="Liachko I."/>
            <person name="Cubeta M.A."/>
            <person name="Rollins J.A."/>
            <person name="Ashrafi H."/>
        </authorList>
    </citation>
    <scope>NUCLEOTIDE SEQUENCE</scope>
    <source>
        <strain evidence="2">RL-1</strain>
    </source>
</reference>
<evidence type="ECO:0000313" key="3">
    <source>
        <dbReference type="Proteomes" id="UP000672032"/>
    </source>
</evidence>
<dbReference type="Proteomes" id="UP000672032">
    <property type="component" value="Chromosome 6"/>
</dbReference>
<evidence type="ECO:0000256" key="1">
    <source>
        <dbReference type="SAM" id="MobiDB-lite"/>
    </source>
</evidence>
<feature type="compositionally biased region" description="Basic and acidic residues" evidence="1">
    <location>
        <begin position="98"/>
        <end position="117"/>
    </location>
</feature>
<proteinExistence type="predicted"/>
<gene>
    <name evidence="2" type="ORF">DSL72_007004</name>
</gene>
<dbReference type="OrthoDB" id="3439676at2759"/>
<feature type="compositionally biased region" description="Polar residues" evidence="1">
    <location>
        <begin position="704"/>
        <end position="713"/>
    </location>
</feature>
<feature type="compositionally biased region" description="Polar residues" evidence="1">
    <location>
        <begin position="1"/>
        <end position="11"/>
    </location>
</feature>
<accession>A0A8A3PKI2</accession>
<protein>
    <submittedName>
        <fullName evidence="2">Uncharacterized protein</fullName>
    </submittedName>
</protein>
<dbReference type="AlphaFoldDB" id="A0A8A3PKI2"/>
<feature type="compositionally biased region" description="Pro residues" evidence="1">
    <location>
        <begin position="717"/>
        <end position="727"/>
    </location>
</feature>
<feature type="compositionally biased region" description="Basic and acidic residues" evidence="1">
    <location>
        <begin position="312"/>
        <end position="325"/>
    </location>
</feature>
<feature type="region of interest" description="Disordered" evidence="1">
    <location>
        <begin position="573"/>
        <end position="606"/>
    </location>
</feature>
<organism evidence="2 3">
    <name type="scientific">Monilinia vaccinii-corymbosi</name>
    <dbReference type="NCBI Taxonomy" id="61207"/>
    <lineage>
        <taxon>Eukaryota</taxon>
        <taxon>Fungi</taxon>
        <taxon>Dikarya</taxon>
        <taxon>Ascomycota</taxon>
        <taxon>Pezizomycotina</taxon>
        <taxon>Leotiomycetes</taxon>
        <taxon>Helotiales</taxon>
        <taxon>Sclerotiniaceae</taxon>
        <taxon>Monilinia</taxon>
    </lineage>
</organism>
<feature type="compositionally biased region" description="Acidic residues" evidence="1">
    <location>
        <begin position="245"/>
        <end position="270"/>
    </location>
</feature>
<keyword evidence="3" id="KW-1185">Reference proteome</keyword>
<sequence length="826" mass="94284">MPTTRSQTRRSASAVDEESSRNRQGALPAEPKHRADVAEAENERQQQEKLRVNQSGIDVENMTAELETRQPLSPTVRKSTERPPIQTRQAPMSKGKRKAQDTPEPQERSSLKRKQDGDFYSMPNSSEDEGDAHGNGKSMPSRRPIKQRKMDDTTKPTPQPELMIIPAKRGRGRPPKNAVYIQPVFQDEPAAPAHNEPEEEVGDSDAGIPAVRNIGQVSPKRAQQIQEDDEDDAHNGPTSAQQTNEVDEDDVEDDGECFDVDGGGAEDDSIGEILLPPSSAEARPPTSCEKLRDSARNARAVGSNDNHAGASHGERVRRPQDQPGHREYVVRQVREELGEAAAHVGEVPEVAASDDSEEEEDVQALAPKLAVWKGIIGLDFFPEIKTISSHLGRKMNGGEWEIITPMSRGSRSVPGKEMNGFLKKLLEHYQDLEHAIDEYNETDQVKAKSDINQTIEELKVMMENALPPLDDNASVPRRIKRRFLKDLYFTLVPSFLRVLKSAVLTYGKLGMLVDEDLTSVINISKAILGLFDDLEKQELQLMEWGQTKQPLRELRPLLRDELLRGCQKELRRRKQAEEEKERAARIEQRRRDREAEYKREEDERRKNARKIREYNERLMTRAMKNPEMERQINEEMKQIEYQRLPQEKRVQEILGRKYARRVHQARRQSTREDSAARLYRSFYAGDETGSNDPFSNAYVVPPASQRQRTSNNAPVRPLAPSPSPPLFLSPKLQQLESPAAPPDFHDISQEGQQIFYEHFREKYRHEQEGIVDPDSWRRLQGHLEGGRYTLDDIFGFARELQVALDFEHENGRLVGDAWTYRVWEEE</sequence>
<dbReference type="EMBL" id="CP063410">
    <property type="protein sequence ID" value="QSZ35882.1"/>
    <property type="molecule type" value="Genomic_DNA"/>
</dbReference>
<feature type="region of interest" description="Disordered" evidence="1">
    <location>
        <begin position="1"/>
        <end position="325"/>
    </location>
</feature>
<feature type="region of interest" description="Disordered" evidence="1">
    <location>
        <begin position="684"/>
        <end position="729"/>
    </location>
</feature>
<feature type="compositionally biased region" description="Basic and acidic residues" evidence="1">
    <location>
        <begin position="30"/>
        <end position="51"/>
    </location>
</feature>
<name>A0A8A3PKI2_9HELO</name>
<evidence type="ECO:0000313" key="2">
    <source>
        <dbReference type="EMBL" id="QSZ35882.1"/>
    </source>
</evidence>